<keyword evidence="2" id="KW-1185">Reference proteome</keyword>
<evidence type="ECO:0000313" key="1">
    <source>
        <dbReference type="EMBL" id="KZV31699.1"/>
    </source>
</evidence>
<protein>
    <submittedName>
        <fullName evidence="1">Uncharacterized protein</fullName>
    </submittedName>
</protein>
<organism evidence="1 2">
    <name type="scientific">Dorcoceras hygrometricum</name>
    <dbReference type="NCBI Taxonomy" id="472368"/>
    <lineage>
        <taxon>Eukaryota</taxon>
        <taxon>Viridiplantae</taxon>
        <taxon>Streptophyta</taxon>
        <taxon>Embryophyta</taxon>
        <taxon>Tracheophyta</taxon>
        <taxon>Spermatophyta</taxon>
        <taxon>Magnoliopsida</taxon>
        <taxon>eudicotyledons</taxon>
        <taxon>Gunneridae</taxon>
        <taxon>Pentapetalae</taxon>
        <taxon>asterids</taxon>
        <taxon>lamiids</taxon>
        <taxon>Lamiales</taxon>
        <taxon>Gesneriaceae</taxon>
        <taxon>Didymocarpoideae</taxon>
        <taxon>Trichosporeae</taxon>
        <taxon>Loxocarpinae</taxon>
        <taxon>Dorcoceras</taxon>
    </lineage>
</organism>
<name>A0A2Z7BE35_9LAMI</name>
<proteinExistence type="predicted"/>
<reference evidence="1 2" key="1">
    <citation type="journal article" date="2015" name="Proc. Natl. Acad. Sci. U.S.A.">
        <title>The resurrection genome of Boea hygrometrica: A blueprint for survival of dehydration.</title>
        <authorList>
            <person name="Xiao L."/>
            <person name="Yang G."/>
            <person name="Zhang L."/>
            <person name="Yang X."/>
            <person name="Zhao S."/>
            <person name="Ji Z."/>
            <person name="Zhou Q."/>
            <person name="Hu M."/>
            <person name="Wang Y."/>
            <person name="Chen M."/>
            <person name="Xu Y."/>
            <person name="Jin H."/>
            <person name="Xiao X."/>
            <person name="Hu G."/>
            <person name="Bao F."/>
            <person name="Hu Y."/>
            <person name="Wan P."/>
            <person name="Li L."/>
            <person name="Deng X."/>
            <person name="Kuang T."/>
            <person name="Xiang C."/>
            <person name="Zhu J.K."/>
            <person name="Oliver M.J."/>
            <person name="He Y."/>
        </authorList>
    </citation>
    <scope>NUCLEOTIDE SEQUENCE [LARGE SCALE GENOMIC DNA]</scope>
    <source>
        <strain evidence="2">cv. XS01</strain>
    </source>
</reference>
<dbReference type="AlphaFoldDB" id="A0A2Z7BE35"/>
<sequence>MAEAEDENTWLFFSLLQYAIRVYGYLDFCPGKPAAPSVSVYDWKMEEILRSPG</sequence>
<gene>
    <name evidence="1" type="ORF">F511_00503</name>
</gene>
<dbReference type="Proteomes" id="UP000250235">
    <property type="component" value="Unassembled WGS sequence"/>
</dbReference>
<evidence type="ECO:0000313" key="2">
    <source>
        <dbReference type="Proteomes" id="UP000250235"/>
    </source>
</evidence>
<accession>A0A2Z7BE35</accession>
<dbReference type="EMBL" id="KV007458">
    <property type="protein sequence ID" value="KZV31699.1"/>
    <property type="molecule type" value="Genomic_DNA"/>
</dbReference>